<dbReference type="PANTHER" id="PTHR47959:SF13">
    <property type="entry name" value="ATP-DEPENDENT RNA HELICASE RHLE"/>
    <property type="match status" value="1"/>
</dbReference>
<dbReference type="PROSITE" id="PS51192">
    <property type="entry name" value="HELICASE_ATP_BIND_1"/>
    <property type="match status" value="1"/>
</dbReference>
<evidence type="ECO:0000256" key="8">
    <source>
        <dbReference type="SAM" id="MobiDB-lite"/>
    </source>
</evidence>
<comment type="caution">
    <text evidence="12">The sequence shown here is derived from an EMBL/GenBank/DDBJ whole genome shotgun (WGS) entry which is preliminary data.</text>
</comment>
<dbReference type="GO" id="GO:0005829">
    <property type="term" value="C:cytosol"/>
    <property type="evidence" value="ECO:0007669"/>
    <property type="project" value="TreeGrafter"/>
</dbReference>
<gene>
    <name evidence="12" type="ORF">BIY22_11840</name>
</gene>
<evidence type="ECO:0000256" key="2">
    <source>
        <dbReference type="ARBA" id="ARBA00022801"/>
    </source>
</evidence>
<feature type="domain" description="Helicase C-terminal" evidence="10">
    <location>
        <begin position="230"/>
        <end position="383"/>
    </location>
</feature>
<evidence type="ECO:0000256" key="1">
    <source>
        <dbReference type="ARBA" id="ARBA00022741"/>
    </source>
</evidence>
<evidence type="ECO:0000256" key="7">
    <source>
        <dbReference type="RuleBase" id="RU000492"/>
    </source>
</evidence>
<comment type="similarity">
    <text evidence="5 7">Belongs to the DEAD box helicase family.</text>
</comment>
<dbReference type="GO" id="GO:0003676">
    <property type="term" value="F:nucleic acid binding"/>
    <property type="evidence" value="ECO:0007669"/>
    <property type="project" value="InterPro"/>
</dbReference>
<accession>A0A1Q9HB11</accession>
<feature type="compositionally biased region" description="Basic residues" evidence="8">
    <location>
        <begin position="416"/>
        <end position="427"/>
    </location>
</feature>
<keyword evidence="4 7" id="KW-0067">ATP-binding</keyword>
<dbReference type="SMART" id="SM00487">
    <property type="entry name" value="DEXDc"/>
    <property type="match status" value="1"/>
</dbReference>
<keyword evidence="1 7" id="KW-0547">Nucleotide-binding</keyword>
<dbReference type="RefSeq" id="WP_075710218.1">
    <property type="nucleotide sequence ID" value="NZ_MJMJ01000043.1"/>
</dbReference>
<keyword evidence="3 7" id="KW-0347">Helicase</keyword>
<dbReference type="OrthoDB" id="9805696at2"/>
<name>A0A1Q9HB11_9VIBR</name>
<dbReference type="GO" id="GO:0003724">
    <property type="term" value="F:RNA helicase activity"/>
    <property type="evidence" value="ECO:0007669"/>
    <property type="project" value="InterPro"/>
</dbReference>
<feature type="domain" description="DEAD-box RNA helicase Q" evidence="11">
    <location>
        <begin position="1"/>
        <end position="29"/>
    </location>
</feature>
<reference evidence="12 13" key="1">
    <citation type="submission" date="2016-09" db="EMBL/GenBank/DDBJ databases">
        <title>Genomic Taxonomy of the Vibrionaceae.</title>
        <authorList>
            <person name="Gonzalez-Castillo A."/>
            <person name="Gomez-Gil B."/>
            <person name="Enciso-Ibarra K."/>
        </authorList>
    </citation>
    <scope>NUCLEOTIDE SEQUENCE [LARGE SCALE GENOMIC DNA]</scope>
    <source>
        <strain evidence="12 13">CAIM 703</strain>
    </source>
</reference>
<dbReference type="PROSITE" id="PS51195">
    <property type="entry name" value="Q_MOTIF"/>
    <property type="match status" value="1"/>
</dbReference>
<dbReference type="PROSITE" id="PS00039">
    <property type="entry name" value="DEAD_ATP_HELICASE"/>
    <property type="match status" value="1"/>
</dbReference>
<dbReference type="InterPro" id="IPR000629">
    <property type="entry name" value="RNA-helicase_DEAD-box_CS"/>
</dbReference>
<dbReference type="PANTHER" id="PTHR47959">
    <property type="entry name" value="ATP-DEPENDENT RNA HELICASE RHLE-RELATED"/>
    <property type="match status" value="1"/>
</dbReference>
<dbReference type="InterPro" id="IPR014014">
    <property type="entry name" value="RNA_helicase_DEAD_Q_motif"/>
</dbReference>
<evidence type="ECO:0000259" key="11">
    <source>
        <dbReference type="PROSITE" id="PS51195"/>
    </source>
</evidence>
<feature type="domain" description="Helicase ATP-binding" evidence="9">
    <location>
        <begin position="32"/>
        <end position="207"/>
    </location>
</feature>
<dbReference type="GO" id="GO:0016787">
    <property type="term" value="F:hydrolase activity"/>
    <property type="evidence" value="ECO:0007669"/>
    <property type="project" value="UniProtKB-KW"/>
</dbReference>
<dbReference type="PROSITE" id="PS51194">
    <property type="entry name" value="HELICASE_CTER"/>
    <property type="match status" value="1"/>
</dbReference>
<dbReference type="SMART" id="SM00490">
    <property type="entry name" value="HELICc"/>
    <property type="match status" value="1"/>
</dbReference>
<evidence type="ECO:0000313" key="12">
    <source>
        <dbReference type="EMBL" id="OLQ86332.1"/>
    </source>
</evidence>
<dbReference type="CDD" id="cd18787">
    <property type="entry name" value="SF2_C_DEAD"/>
    <property type="match status" value="1"/>
</dbReference>
<evidence type="ECO:0000313" key="13">
    <source>
        <dbReference type="Proteomes" id="UP000186313"/>
    </source>
</evidence>
<organism evidence="12 13">
    <name type="scientific">Vibrio panuliri</name>
    <dbReference type="NCBI Taxonomy" id="1381081"/>
    <lineage>
        <taxon>Bacteria</taxon>
        <taxon>Pseudomonadati</taxon>
        <taxon>Pseudomonadota</taxon>
        <taxon>Gammaproteobacteria</taxon>
        <taxon>Vibrionales</taxon>
        <taxon>Vibrionaceae</taxon>
        <taxon>Vibrio</taxon>
    </lineage>
</organism>
<dbReference type="CDD" id="cd00268">
    <property type="entry name" value="DEADc"/>
    <property type="match status" value="1"/>
</dbReference>
<evidence type="ECO:0000256" key="4">
    <source>
        <dbReference type="ARBA" id="ARBA00022840"/>
    </source>
</evidence>
<dbReference type="GO" id="GO:0005524">
    <property type="term" value="F:ATP binding"/>
    <property type="evidence" value="ECO:0007669"/>
    <property type="project" value="UniProtKB-KW"/>
</dbReference>
<proteinExistence type="inferred from homology"/>
<dbReference type="STRING" id="1381081.BIY22_11840"/>
<dbReference type="Gene3D" id="3.40.50.300">
    <property type="entry name" value="P-loop containing nucleotide triphosphate hydrolases"/>
    <property type="match status" value="2"/>
</dbReference>
<dbReference type="InterPro" id="IPR050079">
    <property type="entry name" value="DEAD_box_RNA_helicase"/>
</dbReference>
<dbReference type="SUPFAM" id="SSF52540">
    <property type="entry name" value="P-loop containing nucleoside triphosphate hydrolases"/>
    <property type="match status" value="1"/>
</dbReference>
<dbReference type="Pfam" id="PF00271">
    <property type="entry name" value="Helicase_C"/>
    <property type="match status" value="1"/>
</dbReference>
<evidence type="ECO:0000259" key="9">
    <source>
        <dbReference type="PROSITE" id="PS51192"/>
    </source>
</evidence>
<feature type="short sequence motif" description="Q motif" evidence="6">
    <location>
        <begin position="1"/>
        <end position="29"/>
    </location>
</feature>
<keyword evidence="2 7" id="KW-0378">Hydrolase</keyword>
<evidence type="ECO:0000256" key="6">
    <source>
        <dbReference type="PROSITE-ProRule" id="PRU00552"/>
    </source>
</evidence>
<sequence length="427" mass="47921">MSFASQNFSPEVVKALVECGYEKLTPIQQKAIPLARRGHDILANAQTGTGKTAAFALPIIQNILDKPKSANRHQTRAVILAPTRELAAQIAQNIQDYTKYTDLRTVAVYGGAKMSSQEKTLQSGVDILVATPGRLIEHLELNNVSLANLEFLVFDEADRMLDMGFISAIEKIMSGVTSKPQTMLFSATFSSQMNTLAAKILRQPKRIAISRENVTAETVAHVVYPVEQERKRELLSELIGRKNWQQVLVFVNYKETANELLKELKLDGIKAVLCHGDKAQSARRRALDEFKQGKARVMIATDVAARGLDIQNLPHVVNFDMPFLAEDYVHRIGRTGRAGQKGHAVSFVNRDEELTLQQVESLIGQRIYRKELEGYEPKNRAALLEKMHSKPAFKNRRSRMNNPSDASQGEAERRSRLYRMIRAKNKG</sequence>
<dbReference type="EMBL" id="MJMJ01000043">
    <property type="protein sequence ID" value="OLQ86332.1"/>
    <property type="molecule type" value="Genomic_DNA"/>
</dbReference>
<dbReference type="InterPro" id="IPR001650">
    <property type="entry name" value="Helicase_C-like"/>
</dbReference>
<protein>
    <submittedName>
        <fullName evidence="12">RNA helicase</fullName>
    </submittedName>
</protein>
<evidence type="ECO:0000256" key="3">
    <source>
        <dbReference type="ARBA" id="ARBA00022806"/>
    </source>
</evidence>
<dbReference type="InterPro" id="IPR011545">
    <property type="entry name" value="DEAD/DEAH_box_helicase_dom"/>
</dbReference>
<dbReference type="Pfam" id="PF00270">
    <property type="entry name" value="DEAD"/>
    <property type="match status" value="1"/>
</dbReference>
<evidence type="ECO:0000256" key="5">
    <source>
        <dbReference type="ARBA" id="ARBA00038437"/>
    </source>
</evidence>
<evidence type="ECO:0000259" key="10">
    <source>
        <dbReference type="PROSITE" id="PS51194"/>
    </source>
</evidence>
<feature type="compositionally biased region" description="Basic residues" evidence="8">
    <location>
        <begin position="389"/>
        <end position="399"/>
    </location>
</feature>
<dbReference type="InterPro" id="IPR044742">
    <property type="entry name" value="DEAD/DEAH_RhlB"/>
</dbReference>
<dbReference type="AlphaFoldDB" id="A0A1Q9HB11"/>
<feature type="region of interest" description="Disordered" evidence="8">
    <location>
        <begin position="388"/>
        <end position="427"/>
    </location>
</feature>
<dbReference type="InterPro" id="IPR014001">
    <property type="entry name" value="Helicase_ATP-bd"/>
</dbReference>
<dbReference type="InterPro" id="IPR027417">
    <property type="entry name" value="P-loop_NTPase"/>
</dbReference>
<dbReference type="Proteomes" id="UP000186313">
    <property type="component" value="Unassembled WGS sequence"/>
</dbReference>